<reference evidence="10" key="1">
    <citation type="submission" date="2025-08" db="UniProtKB">
        <authorList>
            <consortium name="RefSeq"/>
        </authorList>
    </citation>
    <scope>IDENTIFICATION</scope>
    <source>
        <tissue evidence="10">Whole body</tissue>
    </source>
</reference>
<comment type="similarity">
    <text evidence="3">Belongs to the HARBI1 family.</text>
</comment>
<protein>
    <submittedName>
        <fullName evidence="10">Uncharacterized protein LOC113400710</fullName>
    </submittedName>
</protein>
<dbReference type="OMA" id="DANCKFL"/>
<dbReference type="AlphaFoldDB" id="A0A8B8IGD5"/>
<keyword evidence="9" id="KW-1185">Reference proteome</keyword>
<dbReference type="PANTHER" id="PTHR22930:SF269">
    <property type="entry name" value="NUCLEASE HARBI1-LIKE PROTEIN"/>
    <property type="match status" value="1"/>
</dbReference>
<sequence>MVVLSRYLFLFANEMSEKRRHLFDSNLFLTLDLLWAKEEVDPYYRTRKINGEFYRNYEEQRQNPDKFYDYTRMSVETFDYILETVKSDLESGINPKRFRGISPAEKLYLTLGFLASGQPFKRLSLSFRMGKTTVANIVYSTCRAIWKNLVYLHMPKPTEELLKKITEKYYEKWQFPNCIGAIDGKHCQLKNPKFAGSSHYNYKHFFSMHLQAVADADKRFICIEVGGRGKQSDAGTFHYSNLNHLLQCNNFNIPRPQYLPRSDIILPMVFIGDEGYPLKTYLMRPYPQSVLNAQKELFNKRLSRARKTIECAFGILRSKWYIFRSPIETNRCHARLLIKTCCLLHNIIRDKDGNNDIAYITVNTNQQRIQTRLQTNARTSYQAQYIREKFKEYFVNNRISY</sequence>
<keyword evidence="7" id="KW-0539">Nucleus</keyword>
<evidence type="ECO:0000256" key="6">
    <source>
        <dbReference type="ARBA" id="ARBA00022801"/>
    </source>
</evidence>
<evidence type="ECO:0000259" key="8">
    <source>
        <dbReference type="Pfam" id="PF13359"/>
    </source>
</evidence>
<evidence type="ECO:0000256" key="7">
    <source>
        <dbReference type="ARBA" id="ARBA00023242"/>
    </source>
</evidence>
<dbReference type="OrthoDB" id="2668416at2759"/>
<dbReference type="GeneID" id="113400710"/>
<dbReference type="Pfam" id="PF13359">
    <property type="entry name" value="DDE_Tnp_4"/>
    <property type="match status" value="1"/>
</dbReference>
<evidence type="ECO:0000256" key="1">
    <source>
        <dbReference type="ARBA" id="ARBA00001968"/>
    </source>
</evidence>
<keyword evidence="6" id="KW-0378">Hydrolase</keyword>
<evidence type="ECO:0000256" key="2">
    <source>
        <dbReference type="ARBA" id="ARBA00004123"/>
    </source>
</evidence>
<dbReference type="RefSeq" id="XP_026496144.2">
    <property type="nucleotide sequence ID" value="XM_026640359.2"/>
</dbReference>
<evidence type="ECO:0000256" key="5">
    <source>
        <dbReference type="ARBA" id="ARBA00022723"/>
    </source>
</evidence>
<dbReference type="InterPro" id="IPR045249">
    <property type="entry name" value="HARBI1-like"/>
</dbReference>
<gene>
    <name evidence="10" type="primary">LOC113400710</name>
</gene>
<proteinExistence type="inferred from homology"/>
<comment type="cofactor">
    <cofactor evidence="1">
        <name>a divalent metal cation</name>
        <dbReference type="ChEBI" id="CHEBI:60240"/>
    </cofactor>
</comment>
<evidence type="ECO:0000256" key="3">
    <source>
        <dbReference type="ARBA" id="ARBA00006958"/>
    </source>
</evidence>
<evidence type="ECO:0000313" key="10">
    <source>
        <dbReference type="RefSeq" id="XP_026496144.2"/>
    </source>
</evidence>
<name>A0A8B8IGD5_VANTA</name>
<organism evidence="9 10">
    <name type="scientific">Vanessa tameamea</name>
    <name type="common">Kamehameha butterfly</name>
    <dbReference type="NCBI Taxonomy" id="334116"/>
    <lineage>
        <taxon>Eukaryota</taxon>
        <taxon>Metazoa</taxon>
        <taxon>Ecdysozoa</taxon>
        <taxon>Arthropoda</taxon>
        <taxon>Hexapoda</taxon>
        <taxon>Insecta</taxon>
        <taxon>Pterygota</taxon>
        <taxon>Neoptera</taxon>
        <taxon>Endopterygota</taxon>
        <taxon>Lepidoptera</taxon>
        <taxon>Glossata</taxon>
        <taxon>Ditrysia</taxon>
        <taxon>Papilionoidea</taxon>
        <taxon>Nymphalidae</taxon>
        <taxon>Nymphalinae</taxon>
        <taxon>Vanessa</taxon>
    </lineage>
</organism>
<keyword evidence="4" id="KW-0540">Nuclease</keyword>
<dbReference type="Proteomes" id="UP001652626">
    <property type="component" value="Chromosome 22"/>
</dbReference>
<dbReference type="PANTHER" id="PTHR22930">
    <property type="match status" value="1"/>
</dbReference>
<dbReference type="GO" id="GO:0016787">
    <property type="term" value="F:hydrolase activity"/>
    <property type="evidence" value="ECO:0007669"/>
    <property type="project" value="UniProtKB-KW"/>
</dbReference>
<dbReference type="GO" id="GO:0046872">
    <property type="term" value="F:metal ion binding"/>
    <property type="evidence" value="ECO:0007669"/>
    <property type="project" value="UniProtKB-KW"/>
</dbReference>
<dbReference type="GO" id="GO:0005634">
    <property type="term" value="C:nucleus"/>
    <property type="evidence" value="ECO:0007669"/>
    <property type="project" value="UniProtKB-SubCell"/>
</dbReference>
<feature type="domain" description="DDE Tnp4" evidence="8">
    <location>
        <begin position="182"/>
        <end position="346"/>
    </location>
</feature>
<dbReference type="GO" id="GO:0004518">
    <property type="term" value="F:nuclease activity"/>
    <property type="evidence" value="ECO:0007669"/>
    <property type="project" value="UniProtKB-KW"/>
</dbReference>
<evidence type="ECO:0000313" key="9">
    <source>
        <dbReference type="Proteomes" id="UP001652626"/>
    </source>
</evidence>
<comment type="subcellular location">
    <subcellularLocation>
        <location evidence="2">Nucleus</location>
    </subcellularLocation>
</comment>
<evidence type="ECO:0000256" key="4">
    <source>
        <dbReference type="ARBA" id="ARBA00022722"/>
    </source>
</evidence>
<accession>A0A8B8IGD5</accession>
<dbReference type="InterPro" id="IPR027806">
    <property type="entry name" value="HARBI1_dom"/>
</dbReference>
<keyword evidence="5" id="KW-0479">Metal-binding</keyword>